<feature type="transmembrane region" description="Helical" evidence="1">
    <location>
        <begin position="62"/>
        <end position="84"/>
    </location>
</feature>
<gene>
    <name evidence="2" type="ORF">GCM10009716_07740</name>
</gene>
<accession>A0ABN2NTZ3</accession>
<name>A0ABN2NTZ3_9ACTN</name>
<evidence type="ECO:0000256" key="1">
    <source>
        <dbReference type="SAM" id="Phobius"/>
    </source>
</evidence>
<proteinExistence type="predicted"/>
<organism evidence="2 3">
    <name type="scientific">Streptomyces sodiiphilus</name>
    <dbReference type="NCBI Taxonomy" id="226217"/>
    <lineage>
        <taxon>Bacteria</taxon>
        <taxon>Bacillati</taxon>
        <taxon>Actinomycetota</taxon>
        <taxon>Actinomycetes</taxon>
        <taxon>Kitasatosporales</taxon>
        <taxon>Streptomycetaceae</taxon>
        <taxon>Streptomyces</taxon>
    </lineage>
</organism>
<dbReference type="Proteomes" id="UP001501303">
    <property type="component" value="Unassembled WGS sequence"/>
</dbReference>
<reference evidence="2 3" key="1">
    <citation type="journal article" date="2019" name="Int. J. Syst. Evol. Microbiol.">
        <title>The Global Catalogue of Microorganisms (GCM) 10K type strain sequencing project: providing services to taxonomists for standard genome sequencing and annotation.</title>
        <authorList>
            <consortium name="The Broad Institute Genomics Platform"/>
            <consortium name="The Broad Institute Genome Sequencing Center for Infectious Disease"/>
            <person name="Wu L."/>
            <person name="Ma J."/>
        </authorList>
    </citation>
    <scope>NUCLEOTIDE SEQUENCE [LARGE SCALE GENOMIC DNA]</scope>
    <source>
        <strain evidence="2 3">JCM 13581</strain>
    </source>
</reference>
<dbReference type="EMBL" id="BAAAMJ010000008">
    <property type="protein sequence ID" value="GAA1900363.1"/>
    <property type="molecule type" value="Genomic_DNA"/>
</dbReference>
<evidence type="ECO:0008006" key="4">
    <source>
        <dbReference type="Google" id="ProtNLM"/>
    </source>
</evidence>
<keyword evidence="1" id="KW-1133">Transmembrane helix</keyword>
<protein>
    <recommendedName>
        <fullName evidence="4">Transmembrane protein</fullName>
    </recommendedName>
</protein>
<evidence type="ECO:0000313" key="3">
    <source>
        <dbReference type="Proteomes" id="UP001501303"/>
    </source>
</evidence>
<keyword evidence="3" id="KW-1185">Reference proteome</keyword>
<evidence type="ECO:0000313" key="2">
    <source>
        <dbReference type="EMBL" id="GAA1900363.1"/>
    </source>
</evidence>
<comment type="caution">
    <text evidence="2">The sequence shown here is derived from an EMBL/GenBank/DDBJ whole genome shotgun (WGS) entry which is preliminary data.</text>
</comment>
<keyword evidence="1" id="KW-0812">Transmembrane</keyword>
<keyword evidence="1" id="KW-0472">Membrane</keyword>
<sequence>MIWEKMWVGRPAGTHLSQSHTAGGNSPLVRDDDTNELTSHVTLLPVTDEEDEQDPSDTSLKIVLGITVVAVATFVAIKAAPHIASRMKSLKSKWKREHEEQQGDGKVASAEIATPNRCDSADFAHEVDAVLEECGASMSGAEAQKRLLALVAAAAFIADQMRALTNARIEDDDAFPELTSAMRKLTAPQITDSINRALEADSSLLSEEASAEFMRIFGGGRDLEGQFVPLRNEKIAAALRLTSGET</sequence>